<name>A0ABQ0JMH4_9VIBR</name>
<evidence type="ECO:0008006" key="3">
    <source>
        <dbReference type="Google" id="ProtNLM"/>
    </source>
</evidence>
<reference evidence="2" key="1">
    <citation type="submission" date="2014-09" db="EMBL/GenBank/DDBJ databases">
        <title>Vibrio variabilis JCM 19239. (C206) whole genome shotgun sequence.</title>
        <authorList>
            <person name="Sawabe T."/>
            <person name="Meirelles P."/>
            <person name="Nakanishi M."/>
            <person name="Sayaka M."/>
            <person name="Hattori M."/>
            <person name="Ohkuma M."/>
        </authorList>
    </citation>
    <scope>NUCLEOTIDE SEQUENCE [LARGE SCALE GENOMIC DNA]</scope>
    <source>
        <strain evidence="2">JCM 19239</strain>
    </source>
</reference>
<sequence>MDLTAPLAIFAIGQAFEKDVRPSRVTMMYLAYFGSALIMNVH</sequence>
<protein>
    <recommendedName>
        <fullName evidence="3">Arginine/ornithine antiporter ArcD</fullName>
    </recommendedName>
</protein>
<accession>A0ABQ0JMH4</accession>
<dbReference type="EMBL" id="BBMS01000079">
    <property type="protein sequence ID" value="GAL29970.1"/>
    <property type="molecule type" value="Genomic_DNA"/>
</dbReference>
<organism evidence="1 2">
    <name type="scientific">Vibrio variabilis</name>
    <dbReference type="NCBI Taxonomy" id="990271"/>
    <lineage>
        <taxon>Bacteria</taxon>
        <taxon>Pseudomonadati</taxon>
        <taxon>Pseudomonadota</taxon>
        <taxon>Gammaproteobacteria</taxon>
        <taxon>Vibrionales</taxon>
        <taxon>Vibrionaceae</taxon>
        <taxon>Vibrio</taxon>
    </lineage>
</organism>
<gene>
    <name evidence="1" type="ORF">JCM19239_7839</name>
</gene>
<proteinExistence type="predicted"/>
<keyword evidence="2" id="KW-1185">Reference proteome</keyword>
<evidence type="ECO:0000313" key="1">
    <source>
        <dbReference type="EMBL" id="GAL29970.1"/>
    </source>
</evidence>
<comment type="caution">
    <text evidence="1">The sequence shown here is derived from an EMBL/GenBank/DDBJ whole genome shotgun (WGS) entry which is preliminary data.</text>
</comment>
<dbReference type="Proteomes" id="UP000029223">
    <property type="component" value="Unassembled WGS sequence"/>
</dbReference>
<evidence type="ECO:0000313" key="2">
    <source>
        <dbReference type="Proteomes" id="UP000029223"/>
    </source>
</evidence>